<keyword evidence="2" id="KW-1185">Reference proteome</keyword>
<gene>
    <name evidence="1" type="primary">fumC</name>
    <name evidence="1" type="ORF">MW7_011405</name>
</gene>
<dbReference type="EMBL" id="AKCV02000020">
    <property type="protein sequence ID" value="TMS57759.1"/>
    <property type="molecule type" value="Genomic_DNA"/>
</dbReference>
<reference evidence="1" key="1">
    <citation type="submission" date="2019-05" db="EMBL/GenBank/DDBJ databases">
        <title>Revised genome assembly of Burkholderiaceae (previously Ralstonia) sp. PBA.</title>
        <authorList>
            <person name="Gan H.M."/>
        </authorList>
    </citation>
    <scope>NUCLEOTIDE SEQUENCE</scope>
    <source>
        <strain evidence="1">PBA</strain>
    </source>
</reference>
<name>A0ACD3SNN4_9BURK</name>
<accession>A0ACD3SNN4</accession>
<sequence length="473" mass="49670">MNPDDSSFRPTRTERDSLGEVEVPAERMWGAQTERSRQNFRIGGERMPDELIRAFAVLKRSAAEANEELGVLPPALAACIATAAQEVADGHWPEEFPLVVWQTGSGTQTNMNLNEVIARRAAALLQASAGANAGAARVHPNDHVNASQSSNDSFPTAMHIAAVQQTHGALLPALAYLQETLEDKVAAFADVVKVGRTHLQDAVPLTLGQEFSGYAAQAADARTRITAALERALAIPQGGTAVGTGLNAPAGFAAAFAAALSRHTGLTFIPAANRFALQAAHDALVDLSGALNTSASALLKIARDFMLLGSGPRAGLGELLLPANEPGSSIMPGKVNPTQAEALAMVCTRVIGNHTTITLANGLGTLDLNAYKPVIAYSLLQSIRLLGDAVHSFATHMVAGVEADRARIAELLARSLMPVTALNPHIGYDRAAEIAKLAMREGLSLRDAALASGHVTAKQFDQWVVPSDMTGDC</sequence>
<proteinExistence type="predicted"/>
<keyword evidence="1" id="KW-0456">Lyase</keyword>
<evidence type="ECO:0000313" key="1">
    <source>
        <dbReference type="EMBL" id="TMS57759.1"/>
    </source>
</evidence>
<comment type="caution">
    <text evidence="1">The sequence shown here is derived from an EMBL/GenBank/DDBJ whole genome shotgun (WGS) entry which is preliminary data.</text>
</comment>
<protein>
    <submittedName>
        <fullName evidence="1">Class II fumarate hydratase</fullName>
        <ecNumber evidence="1">4.2.1.2</ecNumber>
    </submittedName>
</protein>
<dbReference type="Proteomes" id="UP000004277">
    <property type="component" value="Unassembled WGS sequence"/>
</dbReference>
<evidence type="ECO:0000313" key="2">
    <source>
        <dbReference type="Proteomes" id="UP000004277"/>
    </source>
</evidence>
<dbReference type="EC" id="4.2.1.2" evidence="1"/>
<organism evidence="1 2">
    <name type="scientific">Imbroritus primus</name>
    <dbReference type="NCBI Taxonomy" id="3058603"/>
    <lineage>
        <taxon>Bacteria</taxon>
        <taxon>Pseudomonadati</taxon>
        <taxon>Pseudomonadota</taxon>
        <taxon>Betaproteobacteria</taxon>
        <taxon>Burkholderiales</taxon>
        <taxon>Burkholderiaceae</taxon>
        <taxon>Imbroritus</taxon>
    </lineage>
</organism>